<sequence>MRTRMKVLWLGLWSLLAAAIWQAPSVGAAPVPVSGQELEEMKAVLEQKEWALREEKWPEYRETLDPRKKAYLHEQKRWFQDAVRTIEQGSFRLRMKKVKKLDQQTAVIQVQQHYRMGKRPISFEYPLLLKKTRLGWKDADLAFHVLKKQRITVYYTHPSLQQQAELALRTLERAYERLHRRLGWTTKEVVVKLYDRPDVFRQFVKPSLPTWAGGWHEANQSIKFIGGWGEDRLFAAGLVHELTHQMVSELSNDNAAYWLQEGAAMYYEAHLLPRLMVQHHLGQLERRMTLVELERAELEKLSSEEAEQYYLNAYLSFKTVVERWGEQSVQSLLKELAKYPYIDVDSSEKMREINQRTRNAWQRAFGRRIDGVVGESA</sequence>
<feature type="signal peptide" evidence="1">
    <location>
        <begin position="1"/>
        <end position="28"/>
    </location>
</feature>
<reference evidence="4" key="1">
    <citation type="journal article" date="2019" name="Int. J. Syst. Evol. Microbiol.">
        <title>The Global Catalogue of Microorganisms (GCM) 10K type strain sequencing project: providing services to taxonomists for standard genome sequencing and annotation.</title>
        <authorList>
            <consortium name="The Broad Institute Genomics Platform"/>
            <consortium name="The Broad Institute Genome Sequencing Center for Infectious Disease"/>
            <person name="Wu L."/>
            <person name="Ma J."/>
        </authorList>
    </citation>
    <scope>NUCLEOTIDE SEQUENCE [LARGE SCALE GENOMIC DNA]</scope>
    <source>
        <strain evidence="4">CGMCC 1.12942</strain>
    </source>
</reference>
<evidence type="ECO:0000313" key="4">
    <source>
        <dbReference type="Proteomes" id="UP001596500"/>
    </source>
</evidence>
<dbReference type="InterPro" id="IPR039568">
    <property type="entry name" value="Peptidase_MA-like_dom"/>
</dbReference>
<comment type="caution">
    <text evidence="3">The sequence shown here is derived from an EMBL/GenBank/DDBJ whole genome shotgun (WGS) entry which is preliminary data.</text>
</comment>
<accession>A0ABW2RKM4</accession>
<feature type="domain" description="Peptidase MA-like" evidence="2">
    <location>
        <begin position="177"/>
        <end position="338"/>
    </location>
</feature>
<dbReference type="Proteomes" id="UP001596500">
    <property type="component" value="Unassembled WGS sequence"/>
</dbReference>
<evidence type="ECO:0000256" key="1">
    <source>
        <dbReference type="SAM" id="SignalP"/>
    </source>
</evidence>
<name>A0ABW2RKM4_9BACL</name>
<keyword evidence="1" id="KW-0732">Signal</keyword>
<feature type="chain" id="PRO_5045575331" evidence="1">
    <location>
        <begin position="29"/>
        <end position="377"/>
    </location>
</feature>
<keyword evidence="4" id="KW-1185">Reference proteome</keyword>
<dbReference type="EMBL" id="JBHTBW010000031">
    <property type="protein sequence ID" value="MFC7441583.1"/>
    <property type="molecule type" value="Genomic_DNA"/>
</dbReference>
<evidence type="ECO:0000313" key="3">
    <source>
        <dbReference type="EMBL" id="MFC7441583.1"/>
    </source>
</evidence>
<dbReference type="RefSeq" id="WP_379864883.1">
    <property type="nucleotide sequence ID" value="NZ_JBHTBW010000031.1"/>
</dbReference>
<proteinExistence type="predicted"/>
<dbReference type="Pfam" id="PF13485">
    <property type="entry name" value="Peptidase_MA_2"/>
    <property type="match status" value="1"/>
</dbReference>
<organism evidence="3 4">
    <name type="scientific">Laceyella putida</name>
    <dbReference type="NCBI Taxonomy" id="110101"/>
    <lineage>
        <taxon>Bacteria</taxon>
        <taxon>Bacillati</taxon>
        <taxon>Bacillota</taxon>
        <taxon>Bacilli</taxon>
        <taxon>Bacillales</taxon>
        <taxon>Thermoactinomycetaceae</taxon>
        <taxon>Laceyella</taxon>
    </lineage>
</organism>
<gene>
    <name evidence="3" type="ORF">ACFQNG_10535</name>
</gene>
<evidence type="ECO:0000259" key="2">
    <source>
        <dbReference type="Pfam" id="PF13485"/>
    </source>
</evidence>
<protein>
    <submittedName>
        <fullName evidence="3">Peptidase MA family metallohydrolase</fullName>
    </submittedName>
</protein>